<reference evidence="2" key="1">
    <citation type="submission" date="2023-03" db="EMBL/GenBank/DDBJ databases">
        <title>Massive genome expansion in bonnet fungi (Mycena s.s.) driven by repeated elements and novel gene families across ecological guilds.</title>
        <authorList>
            <consortium name="Lawrence Berkeley National Laboratory"/>
            <person name="Harder C.B."/>
            <person name="Miyauchi S."/>
            <person name="Viragh M."/>
            <person name="Kuo A."/>
            <person name="Thoen E."/>
            <person name="Andreopoulos B."/>
            <person name="Lu D."/>
            <person name="Skrede I."/>
            <person name="Drula E."/>
            <person name="Henrissat B."/>
            <person name="Morin E."/>
            <person name="Kohler A."/>
            <person name="Barry K."/>
            <person name="LaButti K."/>
            <person name="Morin E."/>
            <person name="Salamov A."/>
            <person name="Lipzen A."/>
            <person name="Mereny Z."/>
            <person name="Hegedus B."/>
            <person name="Baldrian P."/>
            <person name="Stursova M."/>
            <person name="Weitz H."/>
            <person name="Taylor A."/>
            <person name="Grigoriev I.V."/>
            <person name="Nagy L.G."/>
            <person name="Martin F."/>
            <person name="Kauserud H."/>
        </authorList>
    </citation>
    <scope>NUCLEOTIDE SEQUENCE</scope>
    <source>
        <strain evidence="2">9144</strain>
    </source>
</reference>
<feature type="domain" description="CHAT" evidence="1">
    <location>
        <begin position="7"/>
        <end position="235"/>
    </location>
</feature>
<evidence type="ECO:0000313" key="2">
    <source>
        <dbReference type="EMBL" id="KAJ7205271.1"/>
    </source>
</evidence>
<dbReference type="EMBL" id="JARJCW010000044">
    <property type="protein sequence ID" value="KAJ7205271.1"/>
    <property type="molecule type" value="Genomic_DNA"/>
</dbReference>
<dbReference type="InterPro" id="IPR024983">
    <property type="entry name" value="CHAT_dom"/>
</dbReference>
<evidence type="ECO:0000313" key="3">
    <source>
        <dbReference type="Proteomes" id="UP001219525"/>
    </source>
</evidence>
<feature type="non-terminal residue" evidence="2">
    <location>
        <position position="1"/>
    </location>
</feature>
<proteinExistence type="predicted"/>
<name>A0AAD6V7M7_9AGAR</name>
<gene>
    <name evidence="2" type="ORF">GGX14DRAFT_368056</name>
</gene>
<keyword evidence="3" id="KW-1185">Reference proteome</keyword>
<dbReference type="AlphaFoldDB" id="A0AAD6V7M7"/>
<protein>
    <submittedName>
        <fullName evidence="2">CHAT domain-containing protein</fullName>
    </submittedName>
</protein>
<organism evidence="2 3">
    <name type="scientific">Mycena pura</name>
    <dbReference type="NCBI Taxonomy" id="153505"/>
    <lineage>
        <taxon>Eukaryota</taxon>
        <taxon>Fungi</taxon>
        <taxon>Dikarya</taxon>
        <taxon>Basidiomycota</taxon>
        <taxon>Agaricomycotina</taxon>
        <taxon>Agaricomycetes</taxon>
        <taxon>Agaricomycetidae</taxon>
        <taxon>Agaricales</taxon>
        <taxon>Marasmiineae</taxon>
        <taxon>Mycenaceae</taxon>
        <taxon>Mycena</taxon>
    </lineage>
</organism>
<dbReference type="Pfam" id="PF12770">
    <property type="entry name" value="CHAT"/>
    <property type="match status" value="1"/>
</dbReference>
<comment type="caution">
    <text evidence="2">The sequence shown here is derived from an EMBL/GenBank/DDBJ whole genome shotgun (WGS) entry which is preliminary data.</text>
</comment>
<dbReference type="Proteomes" id="UP001219525">
    <property type="component" value="Unassembled WGS sequence"/>
</dbReference>
<sequence length="236" mass="25630">NYAVSSYTPTLTALLDPPQTSAPFKMTAICEPYAPGSSGLPGTAKEMEMIERHVPKAWLESLWSPESSEAVRHLLDSSLVHFACHGVQDSGNPLDSGLLLADGRLKVSGIMRRQDSDVDEGNTGGKPMSLAFLSACQTAKGDETTPDEMMHLAAALLFAGFRGVVATMWTIADEDGPKVADAFYDYLFRDCDHKATPPQLPDLTKAAEALHFAVLELRQEPAMSFARWVPFVHHGL</sequence>
<evidence type="ECO:0000259" key="1">
    <source>
        <dbReference type="Pfam" id="PF12770"/>
    </source>
</evidence>
<accession>A0AAD6V7M7</accession>